<dbReference type="AlphaFoldDB" id="A0A4R9B2U9"/>
<accession>A0A4R9B2U9</accession>
<dbReference type="Pfam" id="PF00126">
    <property type="entry name" value="HTH_1"/>
    <property type="match status" value="1"/>
</dbReference>
<organism evidence="7 8">
    <name type="scientific">Cryobacterium gelidum</name>
    <dbReference type="NCBI Taxonomy" id="1259164"/>
    <lineage>
        <taxon>Bacteria</taxon>
        <taxon>Bacillati</taxon>
        <taxon>Actinomycetota</taxon>
        <taxon>Actinomycetes</taxon>
        <taxon>Micrococcales</taxon>
        <taxon>Microbacteriaceae</taxon>
        <taxon>Cryobacterium</taxon>
    </lineage>
</organism>
<feature type="compositionally biased region" description="Gly residues" evidence="5">
    <location>
        <begin position="80"/>
        <end position="97"/>
    </location>
</feature>
<evidence type="ECO:0000313" key="7">
    <source>
        <dbReference type="EMBL" id="TFD73847.1"/>
    </source>
</evidence>
<feature type="region of interest" description="Disordered" evidence="5">
    <location>
        <begin position="75"/>
        <end position="123"/>
    </location>
</feature>
<evidence type="ECO:0000259" key="6">
    <source>
        <dbReference type="PROSITE" id="PS50931"/>
    </source>
</evidence>
<dbReference type="SUPFAM" id="SSF46785">
    <property type="entry name" value="Winged helix' DNA-binding domain"/>
    <property type="match status" value="1"/>
</dbReference>
<evidence type="ECO:0000256" key="1">
    <source>
        <dbReference type="ARBA" id="ARBA00009437"/>
    </source>
</evidence>
<dbReference type="EMBL" id="SOHL01000003">
    <property type="protein sequence ID" value="TFD73847.1"/>
    <property type="molecule type" value="Genomic_DNA"/>
</dbReference>
<sequence length="123" mass="12337">MDITLLGHFVAAAEASDFARAALALGVSRDTLSASVKQVEAELGYALFDRSAESTTLTEIGVAFLADARLELAQATGRGPQSGGGAGKSGGGPGGGKAKANKGKGRAPAVKGQPKLGKKRQSR</sequence>
<dbReference type="GO" id="GO:0032993">
    <property type="term" value="C:protein-DNA complex"/>
    <property type="evidence" value="ECO:0007669"/>
    <property type="project" value="TreeGrafter"/>
</dbReference>
<dbReference type="InterPro" id="IPR036390">
    <property type="entry name" value="WH_DNA-bd_sf"/>
</dbReference>
<dbReference type="GO" id="GO:0003700">
    <property type="term" value="F:DNA-binding transcription factor activity"/>
    <property type="evidence" value="ECO:0007669"/>
    <property type="project" value="InterPro"/>
</dbReference>
<dbReference type="Gene3D" id="1.10.10.10">
    <property type="entry name" value="Winged helix-like DNA-binding domain superfamily/Winged helix DNA-binding domain"/>
    <property type="match status" value="1"/>
</dbReference>
<dbReference type="InterPro" id="IPR036388">
    <property type="entry name" value="WH-like_DNA-bd_sf"/>
</dbReference>
<feature type="domain" description="HTH lysR-type" evidence="6">
    <location>
        <begin position="1"/>
        <end position="58"/>
    </location>
</feature>
<dbReference type="InterPro" id="IPR000847">
    <property type="entry name" value="LysR_HTH_N"/>
</dbReference>
<keyword evidence="8" id="KW-1185">Reference proteome</keyword>
<dbReference type="PANTHER" id="PTHR30346">
    <property type="entry name" value="TRANSCRIPTIONAL DUAL REGULATOR HCAR-RELATED"/>
    <property type="match status" value="1"/>
</dbReference>
<dbReference type="RefSeq" id="WP_134550426.1">
    <property type="nucleotide sequence ID" value="NZ_SOHL01000003.1"/>
</dbReference>
<gene>
    <name evidence="7" type="ORF">E3T50_02790</name>
</gene>
<dbReference type="Proteomes" id="UP000297983">
    <property type="component" value="Unassembled WGS sequence"/>
</dbReference>
<comment type="similarity">
    <text evidence="1">Belongs to the LysR transcriptional regulatory family.</text>
</comment>
<evidence type="ECO:0000256" key="5">
    <source>
        <dbReference type="SAM" id="MobiDB-lite"/>
    </source>
</evidence>
<dbReference type="PANTHER" id="PTHR30346:SF0">
    <property type="entry name" value="HCA OPERON TRANSCRIPTIONAL ACTIVATOR HCAR"/>
    <property type="match status" value="1"/>
</dbReference>
<proteinExistence type="inferred from homology"/>
<evidence type="ECO:0000313" key="8">
    <source>
        <dbReference type="Proteomes" id="UP000297983"/>
    </source>
</evidence>
<evidence type="ECO:0000256" key="3">
    <source>
        <dbReference type="ARBA" id="ARBA00023125"/>
    </source>
</evidence>
<evidence type="ECO:0000256" key="4">
    <source>
        <dbReference type="ARBA" id="ARBA00023163"/>
    </source>
</evidence>
<dbReference type="PROSITE" id="PS50931">
    <property type="entry name" value="HTH_LYSR"/>
    <property type="match status" value="1"/>
</dbReference>
<protein>
    <submittedName>
        <fullName evidence="7">LysR family transcriptional regulator</fullName>
    </submittedName>
</protein>
<keyword evidence="2" id="KW-0805">Transcription regulation</keyword>
<keyword evidence="4" id="KW-0804">Transcription</keyword>
<name>A0A4R9B2U9_9MICO</name>
<evidence type="ECO:0000256" key="2">
    <source>
        <dbReference type="ARBA" id="ARBA00023015"/>
    </source>
</evidence>
<keyword evidence="3" id="KW-0238">DNA-binding</keyword>
<dbReference type="GO" id="GO:0003677">
    <property type="term" value="F:DNA binding"/>
    <property type="evidence" value="ECO:0007669"/>
    <property type="project" value="UniProtKB-KW"/>
</dbReference>
<comment type="caution">
    <text evidence="7">The sequence shown here is derived from an EMBL/GenBank/DDBJ whole genome shotgun (WGS) entry which is preliminary data.</text>
</comment>
<reference evidence="7 8" key="1">
    <citation type="submission" date="2019-03" db="EMBL/GenBank/DDBJ databases">
        <title>Genomics of glacier-inhabiting Cryobacterium strains.</title>
        <authorList>
            <person name="Liu Q."/>
            <person name="Xin Y.-H."/>
        </authorList>
    </citation>
    <scope>NUCLEOTIDE SEQUENCE [LARGE SCALE GENOMIC DNA]</scope>
    <source>
        <strain evidence="7 8">Hz16</strain>
    </source>
</reference>